<dbReference type="EMBL" id="LBPY01000008">
    <property type="protein sequence ID" value="KKP66370.1"/>
    <property type="molecule type" value="Genomic_DNA"/>
</dbReference>
<name>A0A0G0DTP7_9BACT</name>
<accession>A0A0G0DTP7</accession>
<proteinExistence type="predicted"/>
<keyword evidence="1" id="KW-0732">Signal</keyword>
<dbReference type="InterPro" id="IPR036116">
    <property type="entry name" value="FN3_sf"/>
</dbReference>
<evidence type="ECO:0000313" key="3">
    <source>
        <dbReference type="Proteomes" id="UP000034952"/>
    </source>
</evidence>
<feature type="signal peptide" evidence="1">
    <location>
        <begin position="1"/>
        <end position="23"/>
    </location>
</feature>
<sequence length="254" mass="27167">MKKLLASLFILGFFFAGANHVHASILSEVLSQIQSLENEVSRLKSELKATSPYSSYWTRVVNNETKNFNPGGSLPIVANPIVTSVTHSSAILSANITLLGNPVYTVYGVCYSPISSIIPSITNGATCIGIPTTTTSLSATGPFMVPIISLVSNTKYNYRAYVANTNGISYSPLIEFTTLDLVTKYMCSDSDGGIAPFTKGAICRGSYCEVDSCRNANSLDEKSCDGAYLKSQNVICNCNNGACTRNIMSSLSQI</sequence>
<evidence type="ECO:0008006" key="4">
    <source>
        <dbReference type="Google" id="ProtNLM"/>
    </source>
</evidence>
<reference evidence="2 3" key="1">
    <citation type="journal article" date="2015" name="Nature">
        <title>rRNA introns, odd ribosomes, and small enigmatic genomes across a large radiation of phyla.</title>
        <authorList>
            <person name="Brown C.T."/>
            <person name="Hug L.A."/>
            <person name="Thomas B.C."/>
            <person name="Sharon I."/>
            <person name="Castelle C.J."/>
            <person name="Singh A."/>
            <person name="Wilkins M.J."/>
            <person name="Williams K.H."/>
            <person name="Banfield J.F."/>
        </authorList>
    </citation>
    <scope>NUCLEOTIDE SEQUENCE [LARGE SCALE GENOMIC DNA]</scope>
</reference>
<dbReference type="Proteomes" id="UP000034952">
    <property type="component" value="Unassembled WGS sequence"/>
</dbReference>
<gene>
    <name evidence="2" type="ORF">UR64_C0008G0008</name>
</gene>
<evidence type="ECO:0000256" key="1">
    <source>
        <dbReference type="SAM" id="SignalP"/>
    </source>
</evidence>
<organism evidence="2 3">
    <name type="scientific">Candidatus Nomurabacteria bacterium GW2011_GWE1_35_16</name>
    <dbReference type="NCBI Taxonomy" id="1618761"/>
    <lineage>
        <taxon>Bacteria</taxon>
        <taxon>Candidatus Nomuraibacteriota</taxon>
    </lineage>
</organism>
<comment type="caution">
    <text evidence="2">The sequence shown here is derived from an EMBL/GenBank/DDBJ whole genome shotgun (WGS) entry which is preliminary data.</text>
</comment>
<dbReference type="AlphaFoldDB" id="A0A0G0DTP7"/>
<evidence type="ECO:0000313" key="2">
    <source>
        <dbReference type="EMBL" id="KKP66370.1"/>
    </source>
</evidence>
<dbReference type="SUPFAM" id="SSF49265">
    <property type="entry name" value="Fibronectin type III"/>
    <property type="match status" value="1"/>
</dbReference>
<feature type="chain" id="PRO_5002531879" description="Fibronectin type-III domain-containing protein" evidence="1">
    <location>
        <begin position="24"/>
        <end position="254"/>
    </location>
</feature>
<protein>
    <recommendedName>
        <fullName evidence="4">Fibronectin type-III domain-containing protein</fullName>
    </recommendedName>
</protein>